<name>A0A7G9SRT9_9GAMM</name>
<dbReference type="RefSeq" id="WP_187553080.1">
    <property type="nucleotide sequence ID" value="NZ_BMZL01000001.1"/>
</dbReference>
<dbReference type="GO" id="GO:0016984">
    <property type="term" value="F:ribulose-bisphosphate carboxylase activity"/>
    <property type="evidence" value="ECO:0007669"/>
    <property type="project" value="InterPro"/>
</dbReference>
<dbReference type="InterPro" id="IPR000685">
    <property type="entry name" value="RuBisCO_lsu_C"/>
</dbReference>
<dbReference type="AlphaFoldDB" id="A0A7G9SRT9"/>
<dbReference type="PANTHER" id="PTHR42704:SF17">
    <property type="entry name" value="RIBULOSE BISPHOSPHATE CARBOXYLASE LARGE CHAIN"/>
    <property type="match status" value="1"/>
</dbReference>
<evidence type="ECO:0000313" key="2">
    <source>
        <dbReference type="EMBL" id="QNN70564.1"/>
    </source>
</evidence>
<dbReference type="SUPFAM" id="SSF54966">
    <property type="entry name" value="RuBisCO, large subunit, small (N-terminal) domain"/>
    <property type="match status" value="1"/>
</dbReference>
<dbReference type="InterPro" id="IPR033966">
    <property type="entry name" value="RuBisCO"/>
</dbReference>
<organism evidence="2 3">
    <name type="scientific">Thermomonas carbonis</name>
    <dbReference type="NCBI Taxonomy" id="1463158"/>
    <lineage>
        <taxon>Bacteria</taxon>
        <taxon>Pseudomonadati</taxon>
        <taxon>Pseudomonadota</taxon>
        <taxon>Gammaproteobacteria</taxon>
        <taxon>Lysobacterales</taxon>
        <taxon>Lysobacteraceae</taxon>
        <taxon>Thermomonas</taxon>
    </lineage>
</organism>
<dbReference type="InterPro" id="IPR036422">
    <property type="entry name" value="RuBisCO_lsu_N_sf"/>
</dbReference>
<dbReference type="Pfam" id="PF00016">
    <property type="entry name" value="RuBisCO_large"/>
    <property type="match status" value="1"/>
</dbReference>
<dbReference type="Gene3D" id="3.30.70.150">
    <property type="entry name" value="RuBisCO large subunit, N-terminal domain"/>
    <property type="match status" value="1"/>
</dbReference>
<evidence type="ECO:0000313" key="3">
    <source>
        <dbReference type="Proteomes" id="UP000515804"/>
    </source>
</evidence>
<gene>
    <name evidence="2" type="ORF">H9L16_02760</name>
</gene>
<dbReference type="SUPFAM" id="SSF51649">
    <property type="entry name" value="RuBisCo, C-terminal domain"/>
    <property type="match status" value="1"/>
</dbReference>
<dbReference type="Proteomes" id="UP000515804">
    <property type="component" value="Chromosome"/>
</dbReference>
<feature type="domain" description="Ribulose bisphosphate carboxylase large subunit C-terminal" evidence="1">
    <location>
        <begin position="161"/>
        <end position="328"/>
    </location>
</feature>
<dbReference type="Gene3D" id="3.20.20.110">
    <property type="entry name" value="Ribulose bisphosphate carboxylase, large subunit, C-terminal domain"/>
    <property type="match status" value="1"/>
</dbReference>
<dbReference type="GO" id="GO:0000287">
    <property type="term" value="F:magnesium ion binding"/>
    <property type="evidence" value="ECO:0007669"/>
    <property type="project" value="InterPro"/>
</dbReference>
<dbReference type="PANTHER" id="PTHR42704">
    <property type="entry name" value="RIBULOSE BISPHOSPHATE CARBOXYLASE"/>
    <property type="match status" value="1"/>
</dbReference>
<proteinExistence type="predicted"/>
<accession>A0A7G9SRT9</accession>
<sequence length="409" mass="43466">MTSALRLLVDHPDLFRWDTGLDRADYIEARYTVGSQLDGETTAVAMAMEQSAAITAIRGYVEPDALMRASTVRVLSVDALDAPAMSDIAPYDGDPAQHDPARARLWRIALAIPLRLLPARPTQLLNGVVGDMPRYGFITRFRLEALAFPESGFGPGPGFGVAGLRQRFDVPRGPLLCRPQRPAVGIDIDTMARLNHDVLVGGCHLVKDCELQAFADDEAFAAHVRAMAASRDAAADRAGEKKGYIASLVCEPDELASRLQIAHDAGVDGVLLAPMLQGLGTLAWVAKQGGMPILAHTSCSELFTRHPGWGIAPTLLNAIFECYGADMVIAPGGFGDDGIAGEWSQPGATAAPRALPLLQGGKQPAGLAAYRRAIGGDDYVLNVASWLDVHQDGVEAAARAFRAAIDTQA</sequence>
<evidence type="ECO:0000259" key="1">
    <source>
        <dbReference type="Pfam" id="PF00016"/>
    </source>
</evidence>
<reference evidence="2 3" key="1">
    <citation type="submission" date="2020-08" db="EMBL/GenBank/DDBJ databases">
        <title>Genome sequence of Thermomonas carbonis KCTC 42013T.</title>
        <authorList>
            <person name="Hyun D.-W."/>
            <person name="Bae J.-W."/>
        </authorList>
    </citation>
    <scope>NUCLEOTIDE SEQUENCE [LARGE SCALE GENOMIC DNA]</scope>
    <source>
        <strain evidence="2 3">KCTC 42013</strain>
    </source>
</reference>
<dbReference type="KEGG" id="tcn:H9L16_02760"/>
<protein>
    <recommendedName>
        <fullName evidence="1">Ribulose bisphosphate carboxylase large subunit C-terminal domain-containing protein</fullName>
    </recommendedName>
</protein>
<dbReference type="GO" id="GO:0015977">
    <property type="term" value="P:carbon fixation"/>
    <property type="evidence" value="ECO:0007669"/>
    <property type="project" value="InterPro"/>
</dbReference>
<dbReference type="EMBL" id="CP060719">
    <property type="protein sequence ID" value="QNN70564.1"/>
    <property type="molecule type" value="Genomic_DNA"/>
</dbReference>
<dbReference type="InterPro" id="IPR036376">
    <property type="entry name" value="RuBisCO_lsu_C_sf"/>
</dbReference>
<keyword evidence="3" id="KW-1185">Reference proteome</keyword>